<dbReference type="Proteomes" id="UP000663881">
    <property type="component" value="Unassembled WGS sequence"/>
</dbReference>
<name>A0A813PIW7_9BILA</name>
<organism evidence="1 3">
    <name type="scientific">Adineta steineri</name>
    <dbReference type="NCBI Taxonomy" id="433720"/>
    <lineage>
        <taxon>Eukaryota</taxon>
        <taxon>Metazoa</taxon>
        <taxon>Spiralia</taxon>
        <taxon>Gnathifera</taxon>
        <taxon>Rotifera</taxon>
        <taxon>Eurotatoria</taxon>
        <taxon>Bdelloidea</taxon>
        <taxon>Adinetida</taxon>
        <taxon>Adinetidae</taxon>
        <taxon>Adineta</taxon>
    </lineage>
</organism>
<evidence type="ECO:0000313" key="3">
    <source>
        <dbReference type="Proteomes" id="UP000663891"/>
    </source>
</evidence>
<proteinExistence type="predicted"/>
<evidence type="ECO:0000313" key="2">
    <source>
        <dbReference type="EMBL" id="CAF3886136.1"/>
    </source>
</evidence>
<reference evidence="1" key="1">
    <citation type="submission" date="2021-02" db="EMBL/GenBank/DDBJ databases">
        <authorList>
            <person name="Nowell W R."/>
        </authorList>
    </citation>
    <scope>NUCLEOTIDE SEQUENCE</scope>
</reference>
<dbReference type="InterPro" id="IPR011990">
    <property type="entry name" value="TPR-like_helical_dom_sf"/>
</dbReference>
<dbReference type="SUPFAM" id="SSF48452">
    <property type="entry name" value="TPR-like"/>
    <property type="match status" value="1"/>
</dbReference>
<sequence length="650" mass="76686">MATSTRTQAGITNATQPLKNRQVLVWLDDSAEEDPGVKEVLTSLFDNVFTFTNPETCLELVESIETETPCLSILVSGKYGQMLVRDRLQPLYQVKNIYVFCFDTVKHGRWAQLCDKVRCVFSEINKIFQCMQYDIQNTVEQHQQQQQQQPDKQESQQCERFTDDNNIFEYLAFNLIIQRPDDGIEDFNNYCQTHREMKEPDPEHVTVENHIKIQEQSIQEWYRSDLFFTNIYSNDLTQLWTLRWFIRHFYRQLINEQDKSVKDKTKFTTNHGTWLSTDELDAMKHRIGEIIIVTELLMTYTNRQTALDHIQNVKHNKHKVLFQINIDRTLHGIIPFGEINNEEILLWFGARYRLIKIEYIEQQDPYWLIGLNLCSTLNLQTSIQTLYEYYFKELTELNNIHYAFGRILMYKGLYIQAEKWLQIDYHYHELAELAIRQCDYEHAKEYLEHLSDDCPNANLLRAYLDILTSNDNCSKARIILLRILSEATDKLVRARANKAFGFIHLILTKQIDQAYEHFTLGNEVLHKLLPDIHPDIAKSYIGIGYTLCMQGNIVDAKKYFQMSFDIQKQSLIFNHPDFAKSRNGLAHCLSTDKHTVKQALNEFEYALNILLDTFQYNQQHHPEIIATMNDIEKLRKGKELHSRNTLLDYI</sequence>
<protein>
    <submittedName>
        <fullName evidence="1">Uncharacterized protein</fullName>
    </submittedName>
</protein>
<comment type="caution">
    <text evidence="1">The sequence shown here is derived from an EMBL/GenBank/DDBJ whole genome shotgun (WGS) entry which is preliminary data.</text>
</comment>
<dbReference type="EMBL" id="CAJOAY010001784">
    <property type="protein sequence ID" value="CAF3886136.1"/>
    <property type="molecule type" value="Genomic_DNA"/>
</dbReference>
<dbReference type="EMBL" id="CAJNON010000006">
    <property type="protein sequence ID" value="CAF0751353.1"/>
    <property type="molecule type" value="Genomic_DNA"/>
</dbReference>
<dbReference type="OrthoDB" id="9984491at2759"/>
<dbReference type="AlphaFoldDB" id="A0A813PIW7"/>
<dbReference type="Proteomes" id="UP000663891">
    <property type="component" value="Unassembled WGS sequence"/>
</dbReference>
<accession>A0A813PIW7</accession>
<evidence type="ECO:0000313" key="1">
    <source>
        <dbReference type="EMBL" id="CAF0751353.1"/>
    </source>
</evidence>
<dbReference type="Gene3D" id="1.25.40.10">
    <property type="entry name" value="Tetratricopeptide repeat domain"/>
    <property type="match status" value="1"/>
</dbReference>
<gene>
    <name evidence="2" type="ORF">OKA104_LOCUS23405</name>
    <name evidence="1" type="ORF">VCS650_LOCUS1256</name>
</gene>